<keyword evidence="1" id="KW-1133">Transmembrane helix</keyword>
<evidence type="ECO:0000313" key="3">
    <source>
        <dbReference type="Proteomes" id="UP000627166"/>
    </source>
</evidence>
<comment type="caution">
    <text evidence="2">The sequence shown here is derived from an EMBL/GenBank/DDBJ whole genome shotgun (WGS) entry which is preliminary data.</text>
</comment>
<keyword evidence="3" id="KW-1185">Reference proteome</keyword>
<organism evidence="2 3">
    <name type="scientific">Clostridium faecium</name>
    <dbReference type="NCBI Taxonomy" id="2762223"/>
    <lineage>
        <taxon>Bacteria</taxon>
        <taxon>Bacillati</taxon>
        <taxon>Bacillota</taxon>
        <taxon>Clostridia</taxon>
        <taxon>Eubacteriales</taxon>
        <taxon>Clostridiaceae</taxon>
        <taxon>Clostridium</taxon>
    </lineage>
</organism>
<feature type="transmembrane region" description="Helical" evidence="1">
    <location>
        <begin position="19"/>
        <end position="40"/>
    </location>
</feature>
<accession>A0ABR8YNL4</accession>
<dbReference type="RefSeq" id="WP_191738809.1">
    <property type="nucleotide sequence ID" value="NZ_JACSQB010000018.1"/>
</dbReference>
<dbReference type="Proteomes" id="UP000627166">
    <property type="component" value="Unassembled WGS sequence"/>
</dbReference>
<keyword evidence="1" id="KW-0472">Membrane</keyword>
<evidence type="ECO:0000313" key="2">
    <source>
        <dbReference type="EMBL" id="MBD8045835.1"/>
    </source>
</evidence>
<dbReference type="EMBL" id="JACSQB010000018">
    <property type="protein sequence ID" value="MBD8045835.1"/>
    <property type="molecule type" value="Genomic_DNA"/>
</dbReference>
<proteinExistence type="predicted"/>
<name>A0ABR8YNL4_9CLOT</name>
<protein>
    <submittedName>
        <fullName evidence="2">Uncharacterized protein</fullName>
    </submittedName>
</protein>
<evidence type="ECO:0000256" key="1">
    <source>
        <dbReference type="SAM" id="Phobius"/>
    </source>
</evidence>
<keyword evidence="1" id="KW-0812">Transmembrane</keyword>
<reference evidence="2 3" key="1">
    <citation type="submission" date="2020-08" db="EMBL/GenBank/DDBJ databases">
        <title>A Genomic Blueprint of the Chicken Gut Microbiome.</title>
        <authorList>
            <person name="Gilroy R."/>
            <person name="Ravi A."/>
            <person name="Getino M."/>
            <person name="Pursley I."/>
            <person name="Horton D.L."/>
            <person name="Alikhan N.-F."/>
            <person name="Baker D."/>
            <person name="Gharbi K."/>
            <person name="Hall N."/>
            <person name="Watson M."/>
            <person name="Adriaenssens E.M."/>
            <person name="Foster-Nyarko E."/>
            <person name="Jarju S."/>
            <person name="Secka A."/>
            <person name="Antonio M."/>
            <person name="Oren A."/>
            <person name="Chaudhuri R."/>
            <person name="La Ragione R.M."/>
            <person name="Hildebrand F."/>
            <person name="Pallen M.J."/>
        </authorList>
    </citation>
    <scope>NUCLEOTIDE SEQUENCE [LARGE SCALE GENOMIC DNA]</scope>
    <source>
        <strain evidence="2 3">N37</strain>
    </source>
</reference>
<sequence length="45" mass="5306">MSNEILNKYLETTLFEYNFITNCIKVLLISAIVICIFKLMNSKFE</sequence>
<gene>
    <name evidence="2" type="ORF">H9637_02065</name>
</gene>